<evidence type="ECO:0000256" key="4">
    <source>
        <dbReference type="ARBA" id="ARBA00022475"/>
    </source>
</evidence>
<comment type="caution">
    <text evidence="11">The sequence shown here is derived from an EMBL/GenBank/DDBJ whole genome shotgun (WGS) entry which is preliminary data.</text>
</comment>
<dbReference type="AlphaFoldDB" id="A0A9D1VSQ5"/>
<dbReference type="PANTHER" id="PTHR30614">
    <property type="entry name" value="MEMBRANE COMPONENT OF AMINO ACID ABC TRANSPORTER"/>
    <property type="match status" value="1"/>
</dbReference>
<dbReference type="InterPro" id="IPR000515">
    <property type="entry name" value="MetI-like"/>
</dbReference>
<dbReference type="NCBIfam" id="TIGR01726">
    <property type="entry name" value="HEQRo_perm_3TM"/>
    <property type="match status" value="1"/>
</dbReference>
<comment type="subcellular location">
    <subcellularLocation>
        <location evidence="1 9">Cell membrane</location>
        <topology evidence="1 9">Multi-pass membrane protein</topology>
    </subcellularLocation>
</comment>
<dbReference type="PANTHER" id="PTHR30614:SF20">
    <property type="entry name" value="GLUTAMINE TRANSPORT SYSTEM PERMEASE PROTEIN GLNP"/>
    <property type="match status" value="1"/>
</dbReference>
<evidence type="ECO:0000256" key="6">
    <source>
        <dbReference type="ARBA" id="ARBA00022970"/>
    </source>
</evidence>
<organism evidence="11 12">
    <name type="scientific">Candidatus Borkfalkia faecigallinarum</name>
    <dbReference type="NCBI Taxonomy" id="2838509"/>
    <lineage>
        <taxon>Bacteria</taxon>
        <taxon>Bacillati</taxon>
        <taxon>Bacillota</taxon>
        <taxon>Clostridia</taxon>
        <taxon>Christensenellales</taxon>
        <taxon>Christensenellaceae</taxon>
        <taxon>Candidatus Borkfalkia</taxon>
    </lineage>
</organism>
<keyword evidence="5 9" id="KW-0812">Transmembrane</keyword>
<evidence type="ECO:0000259" key="10">
    <source>
        <dbReference type="PROSITE" id="PS50928"/>
    </source>
</evidence>
<name>A0A9D1VSQ5_9FIRM</name>
<dbReference type="SUPFAM" id="SSF161098">
    <property type="entry name" value="MetI-like"/>
    <property type="match status" value="1"/>
</dbReference>
<dbReference type="PROSITE" id="PS50928">
    <property type="entry name" value="ABC_TM1"/>
    <property type="match status" value="1"/>
</dbReference>
<dbReference type="InterPro" id="IPR035906">
    <property type="entry name" value="MetI-like_sf"/>
</dbReference>
<comment type="similarity">
    <text evidence="2">Belongs to the binding-protein-dependent transport system permease family. HisMQ subfamily.</text>
</comment>
<feature type="transmembrane region" description="Helical" evidence="9">
    <location>
        <begin position="202"/>
        <end position="223"/>
    </location>
</feature>
<evidence type="ECO:0000313" key="12">
    <source>
        <dbReference type="Proteomes" id="UP000824249"/>
    </source>
</evidence>
<dbReference type="Gene3D" id="1.10.3720.10">
    <property type="entry name" value="MetI-like"/>
    <property type="match status" value="1"/>
</dbReference>
<reference evidence="11" key="2">
    <citation type="submission" date="2021-04" db="EMBL/GenBank/DDBJ databases">
        <authorList>
            <person name="Gilroy R."/>
        </authorList>
    </citation>
    <scope>NUCLEOTIDE SEQUENCE</scope>
    <source>
        <strain evidence="11">26628</strain>
    </source>
</reference>
<feature type="transmembrane region" description="Helical" evidence="9">
    <location>
        <begin position="32"/>
        <end position="54"/>
    </location>
</feature>
<reference evidence="11" key="1">
    <citation type="journal article" date="2021" name="PeerJ">
        <title>Extensive microbial diversity within the chicken gut microbiome revealed by metagenomics and culture.</title>
        <authorList>
            <person name="Gilroy R."/>
            <person name="Ravi A."/>
            <person name="Getino M."/>
            <person name="Pursley I."/>
            <person name="Horton D.L."/>
            <person name="Alikhan N.F."/>
            <person name="Baker D."/>
            <person name="Gharbi K."/>
            <person name="Hall N."/>
            <person name="Watson M."/>
            <person name="Adriaenssens E.M."/>
            <person name="Foster-Nyarko E."/>
            <person name="Jarju S."/>
            <person name="Secka A."/>
            <person name="Antonio M."/>
            <person name="Oren A."/>
            <person name="Chaudhuri R.R."/>
            <person name="La Ragione R."/>
            <person name="Hildebrand F."/>
            <person name="Pallen M.J."/>
        </authorList>
    </citation>
    <scope>NUCLEOTIDE SEQUENCE</scope>
    <source>
        <strain evidence="11">26628</strain>
    </source>
</reference>
<dbReference type="InterPro" id="IPR043429">
    <property type="entry name" value="ArtM/GltK/GlnP/TcyL/YhdX-like"/>
</dbReference>
<dbReference type="GO" id="GO:0022857">
    <property type="term" value="F:transmembrane transporter activity"/>
    <property type="evidence" value="ECO:0007669"/>
    <property type="project" value="InterPro"/>
</dbReference>
<evidence type="ECO:0000256" key="2">
    <source>
        <dbReference type="ARBA" id="ARBA00010072"/>
    </source>
</evidence>
<dbReference type="Pfam" id="PF00528">
    <property type="entry name" value="BPD_transp_1"/>
    <property type="match status" value="1"/>
</dbReference>
<evidence type="ECO:0000256" key="7">
    <source>
        <dbReference type="ARBA" id="ARBA00022989"/>
    </source>
</evidence>
<keyword evidence="8 9" id="KW-0472">Membrane</keyword>
<dbReference type="CDD" id="cd06261">
    <property type="entry name" value="TM_PBP2"/>
    <property type="match status" value="1"/>
</dbReference>
<gene>
    <name evidence="11" type="ORF">H9737_00595</name>
</gene>
<keyword evidence="4" id="KW-1003">Cell membrane</keyword>
<keyword evidence="6" id="KW-0029">Amino-acid transport</keyword>
<dbReference type="EMBL" id="DXFD01000009">
    <property type="protein sequence ID" value="HIX46171.1"/>
    <property type="molecule type" value="Genomic_DNA"/>
</dbReference>
<dbReference type="Proteomes" id="UP000824249">
    <property type="component" value="Unassembled WGS sequence"/>
</dbReference>
<dbReference type="InterPro" id="IPR010065">
    <property type="entry name" value="AA_ABC_transptr_permease_3TM"/>
</dbReference>
<sequence>MNDFTHKLEVFFKYFIDYENYKIVLTGLRNTLVIAVCGLIIGIVIGSIVAAFKVAGSRSKVAKVISYIGDAYTGLFRGTPIVVQLIIFHFIIFRGSGINTLLEAVLVFGLNSGAYVAEIMRGGILSVDIGQTEAGRTLGLSYTTTMFRVVIPQAIKNVVPTLGNELIALTKDTSVAGYVATMDLNAAFTAIAGATYDYLVPYLFLALVYLVLVILMTVMIRQIERRMRKSERR</sequence>
<evidence type="ECO:0000256" key="3">
    <source>
        <dbReference type="ARBA" id="ARBA00022448"/>
    </source>
</evidence>
<accession>A0A9D1VSQ5</accession>
<proteinExistence type="inferred from homology"/>
<evidence type="ECO:0000313" key="11">
    <source>
        <dbReference type="EMBL" id="HIX46171.1"/>
    </source>
</evidence>
<feature type="domain" description="ABC transmembrane type-1" evidence="10">
    <location>
        <begin position="28"/>
        <end position="220"/>
    </location>
</feature>
<evidence type="ECO:0000256" key="9">
    <source>
        <dbReference type="RuleBase" id="RU363032"/>
    </source>
</evidence>
<keyword evidence="3 9" id="KW-0813">Transport</keyword>
<protein>
    <submittedName>
        <fullName evidence="11">Amino acid ABC transporter permease</fullName>
    </submittedName>
</protein>
<feature type="transmembrane region" description="Helical" evidence="9">
    <location>
        <begin position="75"/>
        <end position="92"/>
    </location>
</feature>
<dbReference type="GO" id="GO:0006865">
    <property type="term" value="P:amino acid transport"/>
    <property type="evidence" value="ECO:0007669"/>
    <property type="project" value="UniProtKB-KW"/>
</dbReference>
<evidence type="ECO:0000256" key="8">
    <source>
        <dbReference type="ARBA" id="ARBA00023136"/>
    </source>
</evidence>
<evidence type="ECO:0000256" key="1">
    <source>
        <dbReference type="ARBA" id="ARBA00004651"/>
    </source>
</evidence>
<evidence type="ECO:0000256" key="5">
    <source>
        <dbReference type="ARBA" id="ARBA00022692"/>
    </source>
</evidence>
<keyword evidence="7 9" id="KW-1133">Transmembrane helix</keyword>
<dbReference type="GO" id="GO:0043190">
    <property type="term" value="C:ATP-binding cassette (ABC) transporter complex"/>
    <property type="evidence" value="ECO:0007669"/>
    <property type="project" value="InterPro"/>
</dbReference>